<evidence type="ECO:0000256" key="1">
    <source>
        <dbReference type="SAM" id="MobiDB-lite"/>
    </source>
</evidence>
<feature type="region of interest" description="Disordered" evidence="1">
    <location>
        <begin position="20"/>
        <end position="78"/>
    </location>
</feature>
<dbReference type="AlphaFoldDB" id="A0A3P7PT33"/>
<feature type="compositionally biased region" description="Low complexity" evidence="1">
    <location>
        <begin position="54"/>
        <end position="68"/>
    </location>
</feature>
<proteinExistence type="predicted"/>
<sequence length="416" mass="46188">MEANKCVLSGFGTEQKKVFSVPESSKLSLCSDPNINISMDEEDDSQSEEDSRKSSTTSARLSTLRPRTPTQRSASSEEYVVIKPSNPAKKMRLTQHQKEKMAEKSDSLLCVTEESQSIDFAARLPPGYIAREIKLRRVVILLEDCLKAKKLHGVEIPMQNTASDTHDFKQVVETECENNSEIVEEKFETKIDKQPNEENLAVLTDHSALPQVTADTASSSTENITPQDKASVLPESVASDPIADGLPKTPNSILKNSESVATCPSLSEKKTRRVRFDESVLDNPDRPPLDIYYRSKKSLFFNLQGKQNVNKAPVSPPKQAAVLPVNKDPDKALFPFSVQLKVEMTSRGVTTIGDMALLSAHDIDTFTFRLPKLKQYLRVLNDHHRTRRGGVIFSASRNRLAGRQLLTHAVGESVAL</sequence>
<evidence type="ECO:0000313" key="3">
    <source>
        <dbReference type="Proteomes" id="UP000271098"/>
    </source>
</evidence>
<organism evidence="2 3">
    <name type="scientific">Gongylonema pulchrum</name>
    <dbReference type="NCBI Taxonomy" id="637853"/>
    <lineage>
        <taxon>Eukaryota</taxon>
        <taxon>Metazoa</taxon>
        <taxon>Ecdysozoa</taxon>
        <taxon>Nematoda</taxon>
        <taxon>Chromadorea</taxon>
        <taxon>Rhabditida</taxon>
        <taxon>Spirurina</taxon>
        <taxon>Spiruromorpha</taxon>
        <taxon>Spiruroidea</taxon>
        <taxon>Gongylonematidae</taxon>
        <taxon>Gongylonema</taxon>
    </lineage>
</organism>
<gene>
    <name evidence="2" type="ORF">GPUH_LOCUS13758</name>
</gene>
<reference evidence="2 3" key="1">
    <citation type="submission" date="2018-11" db="EMBL/GenBank/DDBJ databases">
        <authorList>
            <consortium name="Pathogen Informatics"/>
        </authorList>
    </citation>
    <scope>NUCLEOTIDE SEQUENCE [LARGE SCALE GENOMIC DNA]</scope>
</reference>
<feature type="compositionally biased region" description="Polar residues" evidence="1">
    <location>
        <begin position="22"/>
        <end position="37"/>
    </location>
</feature>
<keyword evidence="3" id="KW-1185">Reference proteome</keyword>
<dbReference type="Proteomes" id="UP000271098">
    <property type="component" value="Unassembled WGS sequence"/>
</dbReference>
<name>A0A3P7PT33_9BILA</name>
<evidence type="ECO:0000313" key="2">
    <source>
        <dbReference type="EMBL" id="VDN22932.1"/>
    </source>
</evidence>
<accession>A0A3P7PT33</accession>
<feature type="compositionally biased region" description="Acidic residues" evidence="1">
    <location>
        <begin position="39"/>
        <end position="48"/>
    </location>
</feature>
<dbReference type="EMBL" id="UYRT01080542">
    <property type="protein sequence ID" value="VDN22932.1"/>
    <property type="molecule type" value="Genomic_DNA"/>
</dbReference>
<dbReference type="OrthoDB" id="5834346at2759"/>
<protein>
    <submittedName>
        <fullName evidence="2">Uncharacterized protein</fullName>
    </submittedName>
</protein>